<reference evidence="2" key="1">
    <citation type="submission" date="2023-10" db="EMBL/GenBank/DDBJ databases">
        <title>Genome assembly of Pristionchus species.</title>
        <authorList>
            <person name="Yoshida K."/>
            <person name="Sommer R.J."/>
        </authorList>
    </citation>
    <scope>NUCLEOTIDE SEQUENCE</scope>
    <source>
        <strain evidence="2">RS0144</strain>
    </source>
</reference>
<dbReference type="Proteomes" id="UP001432027">
    <property type="component" value="Unassembled WGS sequence"/>
</dbReference>
<feature type="non-terminal residue" evidence="2">
    <location>
        <position position="103"/>
    </location>
</feature>
<keyword evidence="3" id="KW-1185">Reference proteome</keyword>
<evidence type="ECO:0000256" key="1">
    <source>
        <dbReference type="SAM" id="MobiDB-lite"/>
    </source>
</evidence>
<feature type="region of interest" description="Disordered" evidence="1">
    <location>
        <begin position="71"/>
        <end position="103"/>
    </location>
</feature>
<comment type="caution">
    <text evidence="2">The sequence shown here is derived from an EMBL/GenBank/DDBJ whole genome shotgun (WGS) entry which is preliminary data.</text>
</comment>
<evidence type="ECO:0000313" key="3">
    <source>
        <dbReference type="Proteomes" id="UP001432027"/>
    </source>
</evidence>
<organism evidence="2 3">
    <name type="scientific">Pristionchus entomophagus</name>
    <dbReference type="NCBI Taxonomy" id="358040"/>
    <lineage>
        <taxon>Eukaryota</taxon>
        <taxon>Metazoa</taxon>
        <taxon>Ecdysozoa</taxon>
        <taxon>Nematoda</taxon>
        <taxon>Chromadorea</taxon>
        <taxon>Rhabditida</taxon>
        <taxon>Rhabditina</taxon>
        <taxon>Diplogasteromorpha</taxon>
        <taxon>Diplogasteroidea</taxon>
        <taxon>Neodiplogasteridae</taxon>
        <taxon>Pristionchus</taxon>
    </lineage>
</organism>
<dbReference type="AlphaFoldDB" id="A0AAV5TUU2"/>
<protein>
    <submittedName>
        <fullName evidence="2">Uncharacterized protein</fullName>
    </submittedName>
</protein>
<dbReference type="EMBL" id="BTSX01000005">
    <property type="protein sequence ID" value="GMS98051.1"/>
    <property type="molecule type" value="Genomic_DNA"/>
</dbReference>
<feature type="compositionally biased region" description="Polar residues" evidence="1">
    <location>
        <begin position="71"/>
        <end position="85"/>
    </location>
</feature>
<feature type="compositionally biased region" description="Basic and acidic residues" evidence="1">
    <location>
        <begin position="1"/>
        <end position="18"/>
    </location>
</feature>
<feature type="compositionally biased region" description="Basic and acidic residues" evidence="1">
    <location>
        <begin position="86"/>
        <end position="103"/>
    </location>
</feature>
<evidence type="ECO:0000313" key="2">
    <source>
        <dbReference type="EMBL" id="GMS98051.1"/>
    </source>
</evidence>
<feature type="region of interest" description="Disordered" evidence="1">
    <location>
        <begin position="1"/>
        <end position="21"/>
    </location>
</feature>
<accession>A0AAV5TUU2</accession>
<proteinExistence type="predicted"/>
<name>A0AAV5TUU2_9BILA</name>
<gene>
    <name evidence="2" type="ORF">PENTCL1PPCAC_20226</name>
</gene>
<feature type="non-terminal residue" evidence="2">
    <location>
        <position position="1"/>
    </location>
</feature>
<sequence length="103" mass="10874">SQLADSNKKTGEELRRETQAASAADALEVAAESIEPTTVPAAKSVFASSLTRVPFHLESGIVEVSTQQSIATVTPSTKNTSNDQKANAEKEPTGMMEKRGGVR</sequence>